<organism evidence="1 2">
    <name type="scientific">Candidatus Pullilachnospira stercoravium</name>
    <dbReference type="NCBI Taxonomy" id="2840913"/>
    <lineage>
        <taxon>Bacteria</taxon>
        <taxon>Bacillati</taxon>
        <taxon>Bacillota</taxon>
        <taxon>Clostridia</taxon>
        <taxon>Lachnospirales</taxon>
        <taxon>Lachnospiraceae</taxon>
        <taxon>Lachnospiraceae incertae sedis</taxon>
        <taxon>Candidatus Pullilachnospira</taxon>
    </lineage>
</organism>
<dbReference type="AlphaFoldDB" id="A0A9D1NTG6"/>
<gene>
    <name evidence="1" type="ORF">IAA63_05070</name>
</gene>
<dbReference type="Proteomes" id="UP000886723">
    <property type="component" value="Unassembled WGS sequence"/>
</dbReference>
<proteinExistence type="predicted"/>
<dbReference type="EMBL" id="DVON01000109">
    <property type="protein sequence ID" value="HIV12495.1"/>
    <property type="molecule type" value="Genomic_DNA"/>
</dbReference>
<reference evidence="1" key="1">
    <citation type="submission" date="2020-10" db="EMBL/GenBank/DDBJ databases">
        <authorList>
            <person name="Gilroy R."/>
        </authorList>
    </citation>
    <scope>NUCLEOTIDE SEQUENCE</scope>
    <source>
        <strain evidence="1">ChiBcec2-4451</strain>
    </source>
</reference>
<name>A0A9D1NTG6_9FIRM</name>
<comment type="caution">
    <text evidence="1">The sequence shown here is derived from an EMBL/GenBank/DDBJ whole genome shotgun (WGS) entry which is preliminary data.</text>
</comment>
<reference evidence="1" key="2">
    <citation type="journal article" date="2021" name="PeerJ">
        <title>Extensive microbial diversity within the chicken gut microbiome revealed by metagenomics and culture.</title>
        <authorList>
            <person name="Gilroy R."/>
            <person name="Ravi A."/>
            <person name="Getino M."/>
            <person name="Pursley I."/>
            <person name="Horton D.L."/>
            <person name="Alikhan N.F."/>
            <person name="Baker D."/>
            <person name="Gharbi K."/>
            <person name="Hall N."/>
            <person name="Watson M."/>
            <person name="Adriaenssens E.M."/>
            <person name="Foster-Nyarko E."/>
            <person name="Jarju S."/>
            <person name="Secka A."/>
            <person name="Antonio M."/>
            <person name="Oren A."/>
            <person name="Chaudhuri R.R."/>
            <person name="La Ragione R."/>
            <person name="Hildebrand F."/>
            <person name="Pallen M.J."/>
        </authorList>
    </citation>
    <scope>NUCLEOTIDE SEQUENCE</scope>
    <source>
        <strain evidence="1">ChiBcec2-4451</strain>
    </source>
</reference>
<evidence type="ECO:0000313" key="2">
    <source>
        <dbReference type="Proteomes" id="UP000886723"/>
    </source>
</evidence>
<evidence type="ECO:0000313" key="1">
    <source>
        <dbReference type="EMBL" id="HIV12495.1"/>
    </source>
</evidence>
<sequence length="59" mass="6833">MIYELYDGPALEYMPSDYQTEWNLEADSLSFALMQEADQNGDTEYTLLSDPFEITLTNE</sequence>
<protein>
    <submittedName>
        <fullName evidence="1">Uncharacterized protein</fullName>
    </submittedName>
</protein>
<accession>A0A9D1NTG6</accession>